<evidence type="ECO:0000313" key="7">
    <source>
        <dbReference type="Proteomes" id="UP000716291"/>
    </source>
</evidence>
<dbReference type="Gene3D" id="3.40.50.150">
    <property type="entry name" value="Vaccinia Virus protein VP39"/>
    <property type="match status" value="1"/>
</dbReference>
<comment type="caution">
    <text evidence="6">The sequence shown here is derived from an EMBL/GenBank/DDBJ whole genome shotgun (WGS) entry which is preliminary data.</text>
</comment>
<sequence>MLEPVIDKETFELYKTYCDINDEQILKKHLMSVQQGLLSAVRNYKCIREYKFAFSRIYYRFFYNRIIQHAQQLVLKGQEPYFLDVGCCTGTCTDLRKLYVDGYPKSYLIGLDIEPSYIQSGHRLFKDDKDTCPIQFTIADLFKDDLKEYINKISIVHAGSILHLFDSEDMNRAFMRQIKKLLKPGGLFVGGHVIANESTVFYRKSDKCTKYYVGVDSFKDMLASEGFKEIELQMTRKKVDENDAPVLYWVSFLAVFNPTS</sequence>
<dbReference type="EMBL" id="JAANQT010000035">
    <property type="protein sequence ID" value="KAG1315579.1"/>
    <property type="molecule type" value="Genomic_DNA"/>
</dbReference>
<dbReference type="CDD" id="cd02440">
    <property type="entry name" value="AdoMet_MTases"/>
    <property type="match status" value="1"/>
</dbReference>
<feature type="domain" description="Methyltransferase" evidence="5">
    <location>
        <begin position="83"/>
        <end position="186"/>
    </location>
</feature>
<dbReference type="Pfam" id="PF13649">
    <property type="entry name" value="Methyltransf_25"/>
    <property type="match status" value="1"/>
</dbReference>
<keyword evidence="3" id="KW-0949">S-adenosyl-L-methionine</keyword>
<dbReference type="SUPFAM" id="SSF53335">
    <property type="entry name" value="S-adenosyl-L-methionine-dependent methyltransferases"/>
    <property type="match status" value="1"/>
</dbReference>
<organism evidence="6 7">
    <name type="scientific">Rhizopus oryzae</name>
    <name type="common">Mucormycosis agent</name>
    <name type="synonym">Rhizopus arrhizus var. delemar</name>
    <dbReference type="NCBI Taxonomy" id="64495"/>
    <lineage>
        <taxon>Eukaryota</taxon>
        <taxon>Fungi</taxon>
        <taxon>Fungi incertae sedis</taxon>
        <taxon>Mucoromycota</taxon>
        <taxon>Mucoromycotina</taxon>
        <taxon>Mucoromycetes</taxon>
        <taxon>Mucorales</taxon>
        <taxon>Mucorineae</taxon>
        <taxon>Rhizopodaceae</taxon>
        <taxon>Rhizopus</taxon>
    </lineage>
</organism>
<protein>
    <recommendedName>
        <fullName evidence="5">Methyltransferase domain-containing protein</fullName>
    </recommendedName>
</protein>
<dbReference type="AlphaFoldDB" id="A0A9P6XKN4"/>
<dbReference type="GO" id="GO:0016740">
    <property type="term" value="F:transferase activity"/>
    <property type="evidence" value="ECO:0007669"/>
    <property type="project" value="UniProtKB-KW"/>
</dbReference>
<dbReference type="InterPro" id="IPR041698">
    <property type="entry name" value="Methyltransf_25"/>
</dbReference>
<proteinExistence type="inferred from homology"/>
<evidence type="ECO:0000259" key="5">
    <source>
        <dbReference type="Pfam" id="PF13649"/>
    </source>
</evidence>
<evidence type="ECO:0000256" key="2">
    <source>
        <dbReference type="ARBA" id="ARBA00022679"/>
    </source>
</evidence>
<gene>
    <name evidence="6" type="ORF">G6F64_000569</name>
</gene>
<evidence type="ECO:0000313" key="6">
    <source>
        <dbReference type="EMBL" id="KAG1315579.1"/>
    </source>
</evidence>
<evidence type="ECO:0000256" key="4">
    <source>
        <dbReference type="ARBA" id="ARBA00038314"/>
    </source>
</evidence>
<keyword evidence="2" id="KW-0808">Transferase</keyword>
<comment type="similarity">
    <text evidence="4">Belongs to the class I-like SAM-binding methyltransferase superfamily.</text>
</comment>
<dbReference type="InterPro" id="IPR029063">
    <property type="entry name" value="SAM-dependent_MTases_sf"/>
</dbReference>
<dbReference type="InterPro" id="IPR051654">
    <property type="entry name" value="Meroterpenoid_MTases"/>
</dbReference>
<keyword evidence="7" id="KW-1185">Reference proteome</keyword>
<evidence type="ECO:0000256" key="1">
    <source>
        <dbReference type="ARBA" id="ARBA00005179"/>
    </source>
</evidence>
<dbReference type="PANTHER" id="PTHR35897:SF1">
    <property type="entry name" value="METHYLTRANSFERASE AUSD"/>
    <property type="match status" value="1"/>
</dbReference>
<dbReference type="PANTHER" id="PTHR35897">
    <property type="entry name" value="METHYLTRANSFERASE AUSD"/>
    <property type="match status" value="1"/>
</dbReference>
<accession>A0A9P6XKN4</accession>
<evidence type="ECO:0000256" key="3">
    <source>
        <dbReference type="ARBA" id="ARBA00022691"/>
    </source>
</evidence>
<dbReference type="Proteomes" id="UP000716291">
    <property type="component" value="Unassembled WGS sequence"/>
</dbReference>
<reference evidence="6" key="1">
    <citation type="journal article" date="2020" name="Microb. Genom.">
        <title>Genetic diversity of clinical and environmental Mucorales isolates obtained from an investigation of mucormycosis cases among solid organ transplant recipients.</title>
        <authorList>
            <person name="Nguyen M.H."/>
            <person name="Kaul D."/>
            <person name="Muto C."/>
            <person name="Cheng S.J."/>
            <person name="Richter R.A."/>
            <person name="Bruno V.M."/>
            <person name="Liu G."/>
            <person name="Beyhan S."/>
            <person name="Sundermann A.J."/>
            <person name="Mounaud S."/>
            <person name="Pasculle A.W."/>
            <person name="Nierman W.C."/>
            <person name="Driscoll E."/>
            <person name="Cumbie R."/>
            <person name="Clancy C.J."/>
            <person name="Dupont C.L."/>
        </authorList>
    </citation>
    <scope>NUCLEOTIDE SEQUENCE</scope>
    <source>
        <strain evidence="6">GL11</strain>
    </source>
</reference>
<comment type="pathway">
    <text evidence="1">Secondary metabolite biosynthesis.</text>
</comment>
<name>A0A9P6XKN4_RHIOR</name>